<evidence type="ECO:0000259" key="2">
    <source>
        <dbReference type="Pfam" id="PF11799"/>
    </source>
</evidence>
<dbReference type="GO" id="GO:0003684">
    <property type="term" value="F:damaged DNA binding"/>
    <property type="evidence" value="ECO:0007669"/>
    <property type="project" value="InterPro"/>
</dbReference>
<evidence type="ECO:0000256" key="1">
    <source>
        <dbReference type="ARBA" id="ARBA00022763"/>
    </source>
</evidence>
<dbReference type="GO" id="GO:0006281">
    <property type="term" value="P:DNA repair"/>
    <property type="evidence" value="ECO:0007669"/>
    <property type="project" value="InterPro"/>
</dbReference>
<organism evidence="3 4">
    <name type="scientific">Trueperella pecoris</name>
    <dbReference type="NCBI Taxonomy" id="2733571"/>
    <lineage>
        <taxon>Bacteria</taxon>
        <taxon>Bacillati</taxon>
        <taxon>Actinomycetota</taxon>
        <taxon>Actinomycetes</taxon>
        <taxon>Actinomycetales</taxon>
        <taxon>Actinomycetaceae</taxon>
        <taxon>Trueperella</taxon>
    </lineage>
</organism>
<evidence type="ECO:0000313" key="3">
    <source>
        <dbReference type="EMBL" id="QOR44730.1"/>
    </source>
</evidence>
<gene>
    <name evidence="3" type="ORF">INS88_05300</name>
</gene>
<dbReference type="Pfam" id="PF11799">
    <property type="entry name" value="IMS_C"/>
    <property type="match status" value="1"/>
</dbReference>
<dbReference type="Proteomes" id="UP000595053">
    <property type="component" value="Chromosome"/>
</dbReference>
<dbReference type="EMBL" id="CP063213">
    <property type="protein sequence ID" value="QOR44730.1"/>
    <property type="molecule type" value="Genomic_DNA"/>
</dbReference>
<feature type="domain" description="DNA polymerase Y-family little finger" evidence="2">
    <location>
        <begin position="233"/>
        <end position="345"/>
    </location>
</feature>
<keyword evidence="4" id="KW-1185">Reference proteome</keyword>
<dbReference type="PANTHER" id="PTHR35369">
    <property type="entry name" value="BLR3025 PROTEIN-RELATED"/>
    <property type="match status" value="1"/>
</dbReference>
<reference evidence="3 4" key="1">
    <citation type="submission" date="2020-10" db="EMBL/GenBank/DDBJ databases">
        <title>Trueperella pecoris sp. nov. isolated from bovine and porcine specimens.</title>
        <authorList>
            <person name="Schoenecker L."/>
            <person name="Schnydrig P."/>
            <person name="Brodard I."/>
            <person name="Thomann A."/>
            <person name="Hemphill A."/>
            <person name="Rodriguez-Campos S."/>
            <person name="Perreten V."/>
            <person name="Jores J."/>
            <person name="Kittl S."/>
        </authorList>
    </citation>
    <scope>NUCLEOTIDE SEQUENCE [LARGE SCALE GENOMIC DNA]</scope>
    <source>
        <strain evidence="3 4">15A0121</strain>
    </source>
</reference>
<dbReference type="InterPro" id="IPR050356">
    <property type="entry name" value="SulA_CellDiv_inhibitor"/>
</dbReference>
<dbReference type="AlphaFoldDB" id="A0A7M1QRN3"/>
<accession>A0A7M1QRN3</accession>
<proteinExistence type="predicted"/>
<sequence length="516" mass="56719">MWIPDWPVAAVVLAGQARADEPIALYDQRVIALNGLAHVEGVRVGMRRRQAQSLVPNLRLMRHVPDVDVIHFERVVRACEEHIAYISVLEPGLITFLAKGPVASAGSMRQLSENLVGDIAEEGLEAHVGFGEGLLTSILAARQDAHVRHARTFLDSHPVGDLIHATFTAKSRENMRHFISAMEDLGVHRIGDLRLLDRHALATRFGQTGHHVGALIDGGDIDYEGRAYDAHELVAERNADPPLENFDQAAFLARDMAEELAGELVHRGLIAQEITITTRGESGSWQRVWTLDAASARDITDRVRWQLAAWMADRDDASCDAVSAITHISVAASVVAPAGHAQGKLWGTDRASRDAAARAVSRIQGLLGDQAVTVPEYVGGRHPLEAYRMRLWDQAAGIRRREDPWPGAVPLPWPPRVKNPPEQAEILDSGGHACMLDALGVFSCQQGCGDPRPASLRAAGRAVVVKEIAGPWLQMTGWWDPSAYQRQAWLEIVDNELCGYLLCREGQRWWLVGGYQ</sequence>
<name>A0A7M1QRN3_9ACTO</name>
<protein>
    <submittedName>
        <fullName evidence="3">DNA polymerase Y family protein</fullName>
    </submittedName>
</protein>
<dbReference type="RefSeq" id="WP_197550575.1">
    <property type="nucleotide sequence ID" value="NZ_CP063213.1"/>
</dbReference>
<dbReference type="SUPFAM" id="SSF56672">
    <property type="entry name" value="DNA/RNA polymerases"/>
    <property type="match status" value="1"/>
</dbReference>
<keyword evidence="1" id="KW-0227">DNA damage</keyword>
<dbReference type="InterPro" id="IPR043502">
    <property type="entry name" value="DNA/RNA_pol_sf"/>
</dbReference>
<dbReference type="InterPro" id="IPR017961">
    <property type="entry name" value="DNA_pol_Y-fam_little_finger"/>
</dbReference>
<dbReference type="CDD" id="cd03468">
    <property type="entry name" value="PolY_like"/>
    <property type="match status" value="1"/>
</dbReference>
<dbReference type="PANTHER" id="PTHR35369:SF2">
    <property type="entry name" value="BLR3025 PROTEIN"/>
    <property type="match status" value="1"/>
</dbReference>
<evidence type="ECO:0000313" key="4">
    <source>
        <dbReference type="Proteomes" id="UP000595053"/>
    </source>
</evidence>